<feature type="compositionally biased region" description="Polar residues" evidence="1">
    <location>
        <begin position="438"/>
        <end position="452"/>
    </location>
</feature>
<dbReference type="AlphaFoldDB" id="A0A078A6P6"/>
<feature type="compositionally biased region" description="Low complexity" evidence="1">
    <location>
        <begin position="453"/>
        <end position="462"/>
    </location>
</feature>
<name>A0A078A6P6_STYLE</name>
<reference evidence="2 3" key="1">
    <citation type="submission" date="2014-06" db="EMBL/GenBank/DDBJ databases">
        <authorList>
            <person name="Swart Estienne"/>
        </authorList>
    </citation>
    <scope>NUCLEOTIDE SEQUENCE [LARGE SCALE GENOMIC DNA]</scope>
    <source>
        <strain evidence="2 3">130c</strain>
    </source>
</reference>
<evidence type="ECO:0000313" key="3">
    <source>
        <dbReference type="Proteomes" id="UP000039865"/>
    </source>
</evidence>
<dbReference type="Proteomes" id="UP000039865">
    <property type="component" value="Unassembled WGS sequence"/>
</dbReference>
<dbReference type="EMBL" id="CCKQ01005245">
    <property type="protein sequence ID" value="CDW76409.1"/>
    <property type="molecule type" value="Genomic_DNA"/>
</dbReference>
<evidence type="ECO:0000313" key="2">
    <source>
        <dbReference type="EMBL" id="CDW76409.1"/>
    </source>
</evidence>
<protein>
    <submittedName>
        <fullName evidence="2">Uncharacterized protein</fullName>
    </submittedName>
</protein>
<feature type="compositionally biased region" description="Polar residues" evidence="1">
    <location>
        <begin position="45"/>
        <end position="61"/>
    </location>
</feature>
<feature type="region of interest" description="Disordered" evidence="1">
    <location>
        <begin position="192"/>
        <end position="211"/>
    </location>
</feature>
<feature type="region of interest" description="Disordered" evidence="1">
    <location>
        <begin position="45"/>
        <end position="157"/>
    </location>
</feature>
<keyword evidence="3" id="KW-1185">Reference proteome</keyword>
<feature type="compositionally biased region" description="Polar residues" evidence="1">
    <location>
        <begin position="217"/>
        <end position="240"/>
    </location>
</feature>
<dbReference type="OrthoDB" id="10672823at2759"/>
<accession>A0A078A6P6</accession>
<organism evidence="2 3">
    <name type="scientific">Stylonychia lemnae</name>
    <name type="common">Ciliate</name>
    <dbReference type="NCBI Taxonomy" id="5949"/>
    <lineage>
        <taxon>Eukaryota</taxon>
        <taxon>Sar</taxon>
        <taxon>Alveolata</taxon>
        <taxon>Ciliophora</taxon>
        <taxon>Intramacronucleata</taxon>
        <taxon>Spirotrichea</taxon>
        <taxon>Stichotrichia</taxon>
        <taxon>Sporadotrichida</taxon>
        <taxon>Oxytrichidae</taxon>
        <taxon>Stylonychinae</taxon>
        <taxon>Stylonychia</taxon>
    </lineage>
</organism>
<feature type="compositionally biased region" description="Basic and acidic residues" evidence="1">
    <location>
        <begin position="62"/>
        <end position="82"/>
    </location>
</feature>
<dbReference type="InParanoid" id="A0A078A6P6"/>
<proteinExistence type="predicted"/>
<feature type="compositionally biased region" description="Polar residues" evidence="1">
    <location>
        <begin position="194"/>
        <end position="207"/>
    </location>
</feature>
<gene>
    <name evidence="2" type="primary">Contig15587.g16608</name>
    <name evidence="2" type="ORF">STYLEM_5409</name>
</gene>
<feature type="compositionally biased region" description="Basic and acidic residues" evidence="1">
    <location>
        <begin position="107"/>
        <end position="128"/>
    </location>
</feature>
<feature type="region of interest" description="Disordered" evidence="1">
    <location>
        <begin position="427"/>
        <end position="462"/>
    </location>
</feature>
<evidence type="ECO:0000256" key="1">
    <source>
        <dbReference type="SAM" id="MobiDB-lite"/>
    </source>
</evidence>
<sequence>MKKSLPVKDQTELSSTGKLRQLDIRNISKTKLKISKLKKKITQPMQMNSIYQDKSANSKYQYDNEKESHYEEDQLNHRHQVDEEKEEEIVYKTGRKSPLPPTGGSMERIRDSEYSRGSKTSQQDKRIAEQPIKSSSIQEKSLKKKKKSKKKEFDEQIVGDENVPNTLSNMAQMQDIFLKKLKKLKVKNKELQEAQLNNQSPPKTTNHSRMDLDTRNEPQQIGQRNNNRSFGPKNQNQQQNFHPLNSLNQIHAVDQIAALTNQIMMLQDKVIYLQESTDNFKKSNFMVTNQTDSPLAGGLIQRNQYYTPQNINDRLLQKEYLRSLQLQGGDLFAERMSKINFREYANNTRLNINNISYANQKDKRDRAMKYWKSRVISNFLPPIDFKKREEINERVLKLKNQIAPRPSNMRNLDRIASNMVSSQNVGEFKLSKDENSPTDHLNNSSRGRSQTKQSHLNNLASQSQSSNKFKFLNLNQLDHVVVDKQFKSNLEL</sequence>
<feature type="region of interest" description="Disordered" evidence="1">
    <location>
        <begin position="216"/>
        <end position="240"/>
    </location>
</feature>